<evidence type="ECO:0000313" key="1">
    <source>
        <dbReference type="EMBL" id="TWT64407.1"/>
    </source>
</evidence>
<dbReference type="RefSeq" id="WP_146506122.1">
    <property type="nucleotide sequence ID" value="NZ_SJPG01000001.1"/>
</dbReference>
<keyword evidence="2" id="KW-1185">Reference proteome</keyword>
<accession>A0A5C5XML9</accession>
<proteinExistence type="predicted"/>
<organism evidence="1 2">
    <name type="scientific">Rubinisphaera italica</name>
    <dbReference type="NCBI Taxonomy" id="2527969"/>
    <lineage>
        <taxon>Bacteria</taxon>
        <taxon>Pseudomonadati</taxon>
        <taxon>Planctomycetota</taxon>
        <taxon>Planctomycetia</taxon>
        <taxon>Planctomycetales</taxon>
        <taxon>Planctomycetaceae</taxon>
        <taxon>Rubinisphaera</taxon>
    </lineage>
</organism>
<comment type="caution">
    <text evidence="1">The sequence shown here is derived from an EMBL/GenBank/DDBJ whole genome shotgun (WGS) entry which is preliminary data.</text>
</comment>
<dbReference type="Proteomes" id="UP000316095">
    <property type="component" value="Unassembled WGS sequence"/>
</dbReference>
<protein>
    <submittedName>
        <fullName evidence="1">Uncharacterized protein</fullName>
    </submittedName>
</protein>
<evidence type="ECO:0000313" key="2">
    <source>
        <dbReference type="Proteomes" id="UP000316095"/>
    </source>
</evidence>
<reference evidence="1 2" key="1">
    <citation type="submission" date="2019-02" db="EMBL/GenBank/DDBJ databases">
        <title>Deep-cultivation of Planctomycetes and their phenomic and genomic characterization uncovers novel biology.</title>
        <authorList>
            <person name="Wiegand S."/>
            <person name="Jogler M."/>
            <person name="Boedeker C."/>
            <person name="Pinto D."/>
            <person name="Vollmers J."/>
            <person name="Rivas-Marin E."/>
            <person name="Kohn T."/>
            <person name="Peeters S.H."/>
            <person name="Heuer A."/>
            <person name="Rast P."/>
            <person name="Oberbeckmann S."/>
            <person name="Bunk B."/>
            <person name="Jeske O."/>
            <person name="Meyerdierks A."/>
            <person name="Storesund J.E."/>
            <person name="Kallscheuer N."/>
            <person name="Luecker S."/>
            <person name="Lage O.M."/>
            <person name="Pohl T."/>
            <person name="Merkel B.J."/>
            <person name="Hornburger P."/>
            <person name="Mueller R.-W."/>
            <person name="Bruemmer F."/>
            <person name="Labrenz M."/>
            <person name="Spormann A.M."/>
            <person name="Op Den Camp H."/>
            <person name="Overmann J."/>
            <person name="Amann R."/>
            <person name="Jetten M.S.M."/>
            <person name="Mascher T."/>
            <person name="Medema M.H."/>
            <person name="Devos D.P."/>
            <person name="Kaster A.-K."/>
            <person name="Ovreas L."/>
            <person name="Rohde M."/>
            <person name="Galperin M.Y."/>
            <person name="Jogler C."/>
        </authorList>
    </citation>
    <scope>NUCLEOTIDE SEQUENCE [LARGE SCALE GENOMIC DNA]</scope>
    <source>
        <strain evidence="1 2">Pan54</strain>
    </source>
</reference>
<name>A0A5C5XML9_9PLAN</name>
<dbReference type="AlphaFoldDB" id="A0A5C5XML9"/>
<sequence>MSKLYDAVHGVLAKGPRTTEQIVAECRRPGLPFRPETIELFLELSKEIEQRDGNWQLPGQHRADAISEAIDKAFADGKTYVPIDQIGKHLDEDQAVTDDDIGEVCEERGKYQIKGKFIVRRTN</sequence>
<gene>
    <name evidence="1" type="ORF">Pan54_51690</name>
</gene>
<dbReference type="EMBL" id="SJPG01000001">
    <property type="protein sequence ID" value="TWT64407.1"/>
    <property type="molecule type" value="Genomic_DNA"/>
</dbReference>